<protein>
    <submittedName>
        <fullName evidence="2">Uncharacterized protein</fullName>
    </submittedName>
</protein>
<dbReference type="Proteomes" id="UP000199065">
    <property type="component" value="Unassembled WGS sequence"/>
</dbReference>
<organism evidence="2 3">
    <name type="scientific">Corynebacterium spheniscorum</name>
    <dbReference type="NCBI Taxonomy" id="185761"/>
    <lineage>
        <taxon>Bacteria</taxon>
        <taxon>Bacillati</taxon>
        <taxon>Actinomycetota</taxon>
        <taxon>Actinomycetes</taxon>
        <taxon>Mycobacteriales</taxon>
        <taxon>Corynebacteriaceae</taxon>
        <taxon>Corynebacterium</taxon>
    </lineage>
</organism>
<accession>A0A1I2QM33</accession>
<feature type="transmembrane region" description="Helical" evidence="1">
    <location>
        <begin position="12"/>
        <end position="33"/>
    </location>
</feature>
<dbReference type="AlphaFoldDB" id="A0A1I2QM33"/>
<feature type="transmembrane region" description="Helical" evidence="1">
    <location>
        <begin position="53"/>
        <end position="70"/>
    </location>
</feature>
<evidence type="ECO:0000313" key="3">
    <source>
        <dbReference type="Proteomes" id="UP000199065"/>
    </source>
</evidence>
<keyword evidence="1" id="KW-1133">Transmembrane helix</keyword>
<keyword evidence="3" id="KW-1185">Reference proteome</keyword>
<proteinExistence type="predicted"/>
<evidence type="ECO:0000313" key="2">
    <source>
        <dbReference type="EMBL" id="SFG28693.1"/>
    </source>
</evidence>
<keyword evidence="1" id="KW-0812">Transmembrane</keyword>
<gene>
    <name evidence="2" type="ORF">SAMN05660282_00497</name>
</gene>
<dbReference type="STRING" id="185761.SAMN05660282_00497"/>
<sequence>MKKYKEFYAGPKYFLIAGLALIAIVLFGWLIHWLVKEEGPWDYWTQGGWIPPALYMFIFFTCQTILYHWANKVNQDLEDTAPQRRTL</sequence>
<reference evidence="2 3" key="1">
    <citation type="submission" date="2016-10" db="EMBL/GenBank/DDBJ databases">
        <authorList>
            <person name="de Groot N.N."/>
        </authorList>
    </citation>
    <scope>NUCLEOTIDE SEQUENCE [LARGE SCALE GENOMIC DNA]</scope>
    <source>
        <strain>J11</strain>
        <strain evidence="3">PG 39</strain>
    </source>
</reference>
<keyword evidence="1" id="KW-0472">Membrane</keyword>
<dbReference type="EMBL" id="FOPJ01000002">
    <property type="protein sequence ID" value="SFG28693.1"/>
    <property type="molecule type" value="Genomic_DNA"/>
</dbReference>
<dbReference type="RefSeq" id="WP_092284061.1">
    <property type="nucleotide sequence ID" value="NZ_FOPJ01000002.1"/>
</dbReference>
<name>A0A1I2QM33_9CORY</name>
<evidence type="ECO:0000256" key="1">
    <source>
        <dbReference type="SAM" id="Phobius"/>
    </source>
</evidence>